<reference evidence="1" key="4">
    <citation type="submission" date="2019-03" db="UniProtKB">
        <authorList>
            <consortium name="EnsemblPlants"/>
        </authorList>
    </citation>
    <scope>IDENTIFICATION</scope>
</reference>
<dbReference type="EnsemblPlants" id="AET1Gv20387700.3">
    <property type="protein sequence ID" value="AET1Gv20387700.3"/>
    <property type="gene ID" value="AET1Gv20387700"/>
</dbReference>
<reference evidence="1" key="3">
    <citation type="journal article" date="2017" name="Nature">
        <title>Genome sequence of the progenitor of the wheat D genome Aegilops tauschii.</title>
        <authorList>
            <person name="Luo M.C."/>
            <person name="Gu Y.Q."/>
            <person name="Puiu D."/>
            <person name="Wang H."/>
            <person name="Twardziok S.O."/>
            <person name="Deal K.R."/>
            <person name="Huo N."/>
            <person name="Zhu T."/>
            <person name="Wang L."/>
            <person name="Wang Y."/>
            <person name="McGuire P.E."/>
            <person name="Liu S."/>
            <person name="Long H."/>
            <person name="Ramasamy R.K."/>
            <person name="Rodriguez J.C."/>
            <person name="Van S.L."/>
            <person name="Yuan L."/>
            <person name="Wang Z."/>
            <person name="Xia Z."/>
            <person name="Xiao L."/>
            <person name="Anderson O.D."/>
            <person name="Ouyang S."/>
            <person name="Liang Y."/>
            <person name="Zimin A.V."/>
            <person name="Pertea G."/>
            <person name="Qi P."/>
            <person name="Bennetzen J.L."/>
            <person name="Dai X."/>
            <person name="Dawson M.W."/>
            <person name="Muller H.G."/>
            <person name="Kugler K."/>
            <person name="Rivarola-Duarte L."/>
            <person name="Spannagl M."/>
            <person name="Mayer K.F.X."/>
            <person name="Lu F.H."/>
            <person name="Bevan M.W."/>
            <person name="Leroy P."/>
            <person name="Li P."/>
            <person name="You F.M."/>
            <person name="Sun Q."/>
            <person name="Liu Z."/>
            <person name="Lyons E."/>
            <person name="Wicker T."/>
            <person name="Salzberg S.L."/>
            <person name="Devos K.M."/>
            <person name="Dvorak J."/>
        </authorList>
    </citation>
    <scope>NUCLEOTIDE SEQUENCE [LARGE SCALE GENOMIC DNA]</scope>
    <source>
        <strain evidence="1">cv. AL8/78</strain>
    </source>
</reference>
<keyword evidence="2" id="KW-1185">Reference proteome</keyword>
<sequence length="51" mass="5846">MHTLAAIPWLRQWRGCPSLVLLNSIWTHQNTSSALACLFLNTLSLRAQVRR</sequence>
<dbReference type="Gramene" id="AET1Gv20387700.3">
    <property type="protein sequence ID" value="AET1Gv20387700.3"/>
    <property type="gene ID" value="AET1Gv20387700"/>
</dbReference>
<dbReference type="Proteomes" id="UP000015105">
    <property type="component" value="Chromosome 1D"/>
</dbReference>
<reference evidence="2" key="2">
    <citation type="journal article" date="2017" name="Nat. Plants">
        <title>The Aegilops tauschii genome reveals multiple impacts of transposons.</title>
        <authorList>
            <person name="Zhao G."/>
            <person name="Zou C."/>
            <person name="Li K."/>
            <person name="Wang K."/>
            <person name="Li T."/>
            <person name="Gao L."/>
            <person name="Zhang X."/>
            <person name="Wang H."/>
            <person name="Yang Z."/>
            <person name="Liu X."/>
            <person name="Jiang W."/>
            <person name="Mao L."/>
            <person name="Kong X."/>
            <person name="Jiao Y."/>
            <person name="Jia J."/>
        </authorList>
    </citation>
    <scope>NUCLEOTIDE SEQUENCE [LARGE SCALE GENOMIC DNA]</scope>
    <source>
        <strain evidence="2">cv. AL8/78</strain>
    </source>
</reference>
<proteinExistence type="predicted"/>
<dbReference type="AlphaFoldDB" id="A0A452YE45"/>
<evidence type="ECO:0000313" key="2">
    <source>
        <dbReference type="Proteomes" id="UP000015105"/>
    </source>
</evidence>
<reference evidence="2" key="1">
    <citation type="journal article" date="2014" name="Science">
        <title>Ancient hybridizations among the ancestral genomes of bread wheat.</title>
        <authorList>
            <consortium name="International Wheat Genome Sequencing Consortium,"/>
            <person name="Marcussen T."/>
            <person name="Sandve S.R."/>
            <person name="Heier L."/>
            <person name="Spannagl M."/>
            <person name="Pfeifer M."/>
            <person name="Jakobsen K.S."/>
            <person name="Wulff B.B."/>
            <person name="Steuernagel B."/>
            <person name="Mayer K.F."/>
            <person name="Olsen O.A."/>
        </authorList>
    </citation>
    <scope>NUCLEOTIDE SEQUENCE [LARGE SCALE GENOMIC DNA]</scope>
    <source>
        <strain evidence="2">cv. AL8/78</strain>
    </source>
</reference>
<organism evidence="1 2">
    <name type="scientific">Aegilops tauschii subsp. strangulata</name>
    <name type="common">Goatgrass</name>
    <dbReference type="NCBI Taxonomy" id="200361"/>
    <lineage>
        <taxon>Eukaryota</taxon>
        <taxon>Viridiplantae</taxon>
        <taxon>Streptophyta</taxon>
        <taxon>Embryophyta</taxon>
        <taxon>Tracheophyta</taxon>
        <taxon>Spermatophyta</taxon>
        <taxon>Magnoliopsida</taxon>
        <taxon>Liliopsida</taxon>
        <taxon>Poales</taxon>
        <taxon>Poaceae</taxon>
        <taxon>BOP clade</taxon>
        <taxon>Pooideae</taxon>
        <taxon>Triticodae</taxon>
        <taxon>Triticeae</taxon>
        <taxon>Triticinae</taxon>
        <taxon>Aegilops</taxon>
    </lineage>
</organism>
<protein>
    <submittedName>
        <fullName evidence="1">Uncharacterized protein</fullName>
    </submittedName>
</protein>
<accession>A0A452YE45</accession>
<name>A0A452YE45_AEGTS</name>
<reference evidence="1" key="5">
    <citation type="journal article" date="2021" name="G3 (Bethesda)">
        <title>Aegilops tauschii genome assembly Aet v5.0 features greater sequence contiguity and improved annotation.</title>
        <authorList>
            <person name="Wang L."/>
            <person name="Zhu T."/>
            <person name="Rodriguez J.C."/>
            <person name="Deal K.R."/>
            <person name="Dubcovsky J."/>
            <person name="McGuire P.E."/>
            <person name="Lux T."/>
            <person name="Spannagl M."/>
            <person name="Mayer K.F.X."/>
            <person name="Baldrich P."/>
            <person name="Meyers B.C."/>
            <person name="Huo N."/>
            <person name="Gu Y.Q."/>
            <person name="Zhou H."/>
            <person name="Devos K.M."/>
            <person name="Bennetzen J.L."/>
            <person name="Unver T."/>
            <person name="Budak H."/>
            <person name="Gulick P.J."/>
            <person name="Galiba G."/>
            <person name="Kalapos B."/>
            <person name="Nelson D.R."/>
            <person name="Li P."/>
            <person name="You F.M."/>
            <person name="Luo M.C."/>
            <person name="Dvorak J."/>
        </authorList>
    </citation>
    <scope>NUCLEOTIDE SEQUENCE [LARGE SCALE GENOMIC DNA]</scope>
    <source>
        <strain evidence="1">cv. AL8/78</strain>
    </source>
</reference>
<evidence type="ECO:0000313" key="1">
    <source>
        <dbReference type="EnsemblPlants" id="AET1Gv20387700.3"/>
    </source>
</evidence>